<keyword evidence="1" id="KW-1133">Transmembrane helix</keyword>
<proteinExistence type="predicted"/>
<dbReference type="AlphaFoldDB" id="A0A518D4Z4"/>
<keyword evidence="3" id="KW-1185">Reference proteome</keyword>
<name>A0A518D4Z4_9BACT</name>
<dbReference type="EMBL" id="CP036290">
    <property type="protein sequence ID" value="QDU86541.1"/>
    <property type="molecule type" value="Genomic_DNA"/>
</dbReference>
<dbReference type="Proteomes" id="UP000319342">
    <property type="component" value="Chromosome"/>
</dbReference>
<evidence type="ECO:0000313" key="3">
    <source>
        <dbReference type="Proteomes" id="UP000319342"/>
    </source>
</evidence>
<gene>
    <name evidence="2" type="ORF">Pla163_36920</name>
</gene>
<evidence type="ECO:0000256" key="1">
    <source>
        <dbReference type="SAM" id="Phobius"/>
    </source>
</evidence>
<keyword evidence="1" id="KW-0812">Transmembrane</keyword>
<protein>
    <recommendedName>
        <fullName evidence="4">Zinc-ribbon domain-containing protein</fullName>
    </recommendedName>
</protein>
<organism evidence="2 3">
    <name type="scientific">Rohdeia mirabilis</name>
    <dbReference type="NCBI Taxonomy" id="2528008"/>
    <lineage>
        <taxon>Bacteria</taxon>
        <taxon>Pseudomonadati</taxon>
        <taxon>Planctomycetota</taxon>
        <taxon>Planctomycetia</taxon>
        <taxon>Planctomycetia incertae sedis</taxon>
        <taxon>Rohdeia</taxon>
    </lineage>
</organism>
<evidence type="ECO:0000313" key="2">
    <source>
        <dbReference type="EMBL" id="QDU86541.1"/>
    </source>
</evidence>
<dbReference type="OrthoDB" id="3259185at2"/>
<accession>A0A518D4Z4</accession>
<evidence type="ECO:0008006" key="4">
    <source>
        <dbReference type="Google" id="ProtNLM"/>
    </source>
</evidence>
<feature type="transmembrane region" description="Helical" evidence="1">
    <location>
        <begin position="52"/>
        <end position="71"/>
    </location>
</feature>
<dbReference type="RefSeq" id="WP_145191974.1">
    <property type="nucleotide sequence ID" value="NZ_CP036290.1"/>
</dbReference>
<keyword evidence="1" id="KW-0472">Membrane</keyword>
<reference evidence="2 3" key="1">
    <citation type="submission" date="2019-02" db="EMBL/GenBank/DDBJ databases">
        <title>Deep-cultivation of Planctomycetes and their phenomic and genomic characterization uncovers novel biology.</title>
        <authorList>
            <person name="Wiegand S."/>
            <person name="Jogler M."/>
            <person name="Boedeker C."/>
            <person name="Pinto D."/>
            <person name="Vollmers J."/>
            <person name="Rivas-Marin E."/>
            <person name="Kohn T."/>
            <person name="Peeters S.H."/>
            <person name="Heuer A."/>
            <person name="Rast P."/>
            <person name="Oberbeckmann S."/>
            <person name="Bunk B."/>
            <person name="Jeske O."/>
            <person name="Meyerdierks A."/>
            <person name="Storesund J.E."/>
            <person name="Kallscheuer N."/>
            <person name="Luecker S."/>
            <person name="Lage O.M."/>
            <person name="Pohl T."/>
            <person name="Merkel B.J."/>
            <person name="Hornburger P."/>
            <person name="Mueller R.-W."/>
            <person name="Bruemmer F."/>
            <person name="Labrenz M."/>
            <person name="Spormann A.M."/>
            <person name="Op den Camp H."/>
            <person name="Overmann J."/>
            <person name="Amann R."/>
            <person name="Jetten M.S.M."/>
            <person name="Mascher T."/>
            <person name="Medema M.H."/>
            <person name="Devos D.P."/>
            <person name="Kaster A.-K."/>
            <person name="Ovreas L."/>
            <person name="Rohde M."/>
            <person name="Galperin M.Y."/>
            <person name="Jogler C."/>
        </authorList>
    </citation>
    <scope>NUCLEOTIDE SEQUENCE [LARGE SCALE GENOMIC DNA]</scope>
    <source>
        <strain evidence="2 3">Pla163</strain>
    </source>
</reference>
<sequence length="149" mass="15967">MSRRISSDRKFAYYLGGALIAIGLLLFLSVFVTGALNFGNFDDFDGQARSSGIRAIGGMILMMVGGFVRTVGARGAAGSGLVLDPERARRDLEPFSRQGGGMLKDALDEADIALGSARDHEPLVMIRCRACSTLNEEDSKFCQECGQPV</sequence>
<feature type="transmembrane region" description="Helical" evidence="1">
    <location>
        <begin position="12"/>
        <end position="32"/>
    </location>
</feature>